<accession>A0ACB9G0K8</accession>
<protein>
    <submittedName>
        <fullName evidence="1">Uncharacterized protein</fullName>
    </submittedName>
</protein>
<organism evidence="1 2">
    <name type="scientific">Smallanthus sonchifolius</name>
    <dbReference type="NCBI Taxonomy" id="185202"/>
    <lineage>
        <taxon>Eukaryota</taxon>
        <taxon>Viridiplantae</taxon>
        <taxon>Streptophyta</taxon>
        <taxon>Embryophyta</taxon>
        <taxon>Tracheophyta</taxon>
        <taxon>Spermatophyta</taxon>
        <taxon>Magnoliopsida</taxon>
        <taxon>eudicotyledons</taxon>
        <taxon>Gunneridae</taxon>
        <taxon>Pentapetalae</taxon>
        <taxon>asterids</taxon>
        <taxon>campanulids</taxon>
        <taxon>Asterales</taxon>
        <taxon>Asteraceae</taxon>
        <taxon>Asteroideae</taxon>
        <taxon>Heliantheae alliance</taxon>
        <taxon>Millerieae</taxon>
        <taxon>Smallanthus</taxon>
    </lineage>
</organism>
<comment type="caution">
    <text evidence="1">The sequence shown here is derived from an EMBL/GenBank/DDBJ whole genome shotgun (WGS) entry which is preliminary data.</text>
</comment>
<proteinExistence type="predicted"/>
<reference evidence="1 2" key="2">
    <citation type="journal article" date="2022" name="Mol. Ecol. Resour.">
        <title>The genomes of chicory, endive, great burdock and yacon provide insights into Asteraceae paleo-polyploidization history and plant inulin production.</title>
        <authorList>
            <person name="Fan W."/>
            <person name="Wang S."/>
            <person name="Wang H."/>
            <person name="Wang A."/>
            <person name="Jiang F."/>
            <person name="Liu H."/>
            <person name="Zhao H."/>
            <person name="Xu D."/>
            <person name="Zhang Y."/>
        </authorList>
    </citation>
    <scope>NUCLEOTIDE SEQUENCE [LARGE SCALE GENOMIC DNA]</scope>
    <source>
        <strain evidence="2">cv. Yunnan</strain>
        <tissue evidence="1">Leaves</tissue>
    </source>
</reference>
<reference evidence="2" key="1">
    <citation type="journal article" date="2022" name="Mol. Ecol. Resour.">
        <title>The genomes of chicory, endive, great burdock and yacon provide insights into Asteraceae palaeo-polyploidization history and plant inulin production.</title>
        <authorList>
            <person name="Fan W."/>
            <person name="Wang S."/>
            <person name="Wang H."/>
            <person name="Wang A."/>
            <person name="Jiang F."/>
            <person name="Liu H."/>
            <person name="Zhao H."/>
            <person name="Xu D."/>
            <person name="Zhang Y."/>
        </authorList>
    </citation>
    <scope>NUCLEOTIDE SEQUENCE [LARGE SCALE GENOMIC DNA]</scope>
    <source>
        <strain evidence="2">cv. Yunnan</strain>
    </source>
</reference>
<sequence>MECNKDEACRAKEIAEEKKAKNDFEGARKIALKAKQLFPELNNISQLIAVCGIHCSAQRKIHGAGKDLYGILQVEILADETTIRKQYRKLALVLHPDKNKFPGAEAAFKLIGEANMILSDKEKRPVYDIKYREHTRTSVTNIRKRQVNKTSDAGQNRSKNVPSTQFNGLNHAQKANPNIQLSFWTHCPFCNIKYEYHREFVNRPLRCQNCSKLYVAYDIGAQRGAVGPGSVNEKMRSANLGAKPVFQQKEAGKWEKAKVNIQRDGQFSSNFAHKKTEDTEVSACSGNKMKQEGVTKSKVNVQKPMETGTTKDMNNKRGRKTVTESKESSSDEEEVAGGGASGGPGGNSVDQRRSSRQKQHVSYREDGDDEFSPQKRSKPTKSSSDVEDINKEHESGCEDTSDVSMPNGKHKVEGEEAVTSDSHSESDSEPELVDCPDQEFSNFDKDKEEHCFAVDQIWAC</sequence>
<dbReference type="EMBL" id="CM042032">
    <property type="protein sequence ID" value="KAI3776605.1"/>
    <property type="molecule type" value="Genomic_DNA"/>
</dbReference>
<name>A0ACB9G0K8_9ASTR</name>
<gene>
    <name evidence="1" type="ORF">L1987_46391</name>
</gene>
<evidence type="ECO:0000313" key="2">
    <source>
        <dbReference type="Proteomes" id="UP001056120"/>
    </source>
</evidence>
<dbReference type="Proteomes" id="UP001056120">
    <property type="component" value="Linkage Group LG15"/>
</dbReference>
<evidence type="ECO:0000313" key="1">
    <source>
        <dbReference type="EMBL" id="KAI3776605.1"/>
    </source>
</evidence>
<keyword evidence="2" id="KW-1185">Reference proteome</keyword>